<dbReference type="InterPro" id="IPR018772">
    <property type="entry name" value="Transcription_activator_HlyU"/>
</dbReference>
<evidence type="ECO:0000256" key="1">
    <source>
        <dbReference type="SAM" id="MobiDB-lite"/>
    </source>
</evidence>
<reference evidence="2 3" key="1">
    <citation type="submission" date="2015-09" db="EMBL/GenBank/DDBJ databases">
        <authorList>
            <consortium name="Swine Surveillance"/>
        </authorList>
    </citation>
    <scope>NUCLEOTIDE SEQUENCE [LARGE SCALE GENOMIC DNA]</scope>
    <source>
        <strain evidence="2 3">CECT 4357</strain>
    </source>
</reference>
<evidence type="ECO:0000313" key="3">
    <source>
        <dbReference type="Proteomes" id="UP000051587"/>
    </source>
</evidence>
<dbReference type="RefSeq" id="WP_058262660.1">
    <property type="nucleotide sequence ID" value="NZ_CP051181.1"/>
</dbReference>
<evidence type="ECO:0008006" key="4">
    <source>
        <dbReference type="Google" id="ProtNLM"/>
    </source>
</evidence>
<name>A0A0P1FBH5_THAGE</name>
<dbReference type="Proteomes" id="UP000051587">
    <property type="component" value="Unassembled WGS sequence"/>
</dbReference>
<gene>
    <name evidence="2" type="ORF">TG4357_01934</name>
</gene>
<dbReference type="Pfam" id="PF10115">
    <property type="entry name" value="HlyU"/>
    <property type="match status" value="1"/>
</dbReference>
<keyword evidence="3" id="KW-1185">Reference proteome</keyword>
<accession>A0A0P1FBH5</accession>
<protein>
    <recommendedName>
        <fullName evidence="4">Transcriptional activator HlyU</fullName>
    </recommendedName>
</protein>
<dbReference type="EMBL" id="CYSA01000016">
    <property type="protein sequence ID" value="CUH65559.1"/>
    <property type="molecule type" value="Genomic_DNA"/>
</dbReference>
<feature type="region of interest" description="Disordered" evidence="1">
    <location>
        <begin position="1"/>
        <end position="29"/>
    </location>
</feature>
<dbReference type="STRING" id="53501.SAMN04488043_11515"/>
<sequence length="94" mass="10422">MSLLSKLFGAGRSEPKAKPAAQPEDYKGFRIFPDPMPGEGGFRLAARIEKEIDGDLKTHQMIRADTIQSPEEARSASLRKAKVFIDQMGEGVFR</sequence>
<evidence type="ECO:0000313" key="2">
    <source>
        <dbReference type="EMBL" id="CUH65559.1"/>
    </source>
</evidence>
<organism evidence="2 3">
    <name type="scientific">Thalassovita gelatinovora</name>
    <name type="common">Thalassobius gelatinovorus</name>
    <dbReference type="NCBI Taxonomy" id="53501"/>
    <lineage>
        <taxon>Bacteria</taxon>
        <taxon>Pseudomonadati</taxon>
        <taxon>Pseudomonadota</taxon>
        <taxon>Alphaproteobacteria</taxon>
        <taxon>Rhodobacterales</taxon>
        <taxon>Roseobacteraceae</taxon>
        <taxon>Thalassovita</taxon>
    </lineage>
</organism>
<proteinExistence type="predicted"/>
<dbReference type="AlphaFoldDB" id="A0A0P1FBH5"/>
<dbReference type="OrthoDB" id="9800971at2"/>